<name>B9SJU4_RICCO</name>
<organism evidence="1 2">
    <name type="scientific">Ricinus communis</name>
    <name type="common">Castor bean</name>
    <dbReference type="NCBI Taxonomy" id="3988"/>
    <lineage>
        <taxon>Eukaryota</taxon>
        <taxon>Viridiplantae</taxon>
        <taxon>Streptophyta</taxon>
        <taxon>Embryophyta</taxon>
        <taxon>Tracheophyta</taxon>
        <taxon>Spermatophyta</taxon>
        <taxon>Magnoliopsida</taxon>
        <taxon>eudicotyledons</taxon>
        <taxon>Gunneridae</taxon>
        <taxon>Pentapetalae</taxon>
        <taxon>rosids</taxon>
        <taxon>fabids</taxon>
        <taxon>Malpighiales</taxon>
        <taxon>Euphorbiaceae</taxon>
        <taxon>Acalyphoideae</taxon>
        <taxon>Acalypheae</taxon>
        <taxon>Ricinus</taxon>
    </lineage>
</organism>
<dbReference type="Proteomes" id="UP000008311">
    <property type="component" value="Unassembled WGS sequence"/>
</dbReference>
<keyword evidence="2" id="KW-1185">Reference proteome</keyword>
<protein>
    <submittedName>
        <fullName evidence="1">Uncharacterized protein</fullName>
    </submittedName>
</protein>
<proteinExistence type="predicted"/>
<gene>
    <name evidence="1" type="ORF">RCOM_0736860</name>
</gene>
<evidence type="ECO:0000313" key="1">
    <source>
        <dbReference type="EMBL" id="EEF36132.1"/>
    </source>
</evidence>
<dbReference type="AlphaFoldDB" id="B9SJU4"/>
<reference evidence="2" key="1">
    <citation type="journal article" date="2010" name="Nat. Biotechnol.">
        <title>Draft genome sequence of the oilseed species Ricinus communis.</title>
        <authorList>
            <person name="Chan A.P."/>
            <person name="Crabtree J."/>
            <person name="Zhao Q."/>
            <person name="Lorenzi H."/>
            <person name="Orvis J."/>
            <person name="Puiu D."/>
            <person name="Melake-Berhan A."/>
            <person name="Jones K.M."/>
            <person name="Redman J."/>
            <person name="Chen G."/>
            <person name="Cahoon E.B."/>
            <person name="Gedil M."/>
            <person name="Stanke M."/>
            <person name="Haas B.J."/>
            <person name="Wortman J.R."/>
            <person name="Fraser-Liggett C.M."/>
            <person name="Ravel J."/>
            <person name="Rabinowicz P.D."/>
        </authorList>
    </citation>
    <scope>NUCLEOTIDE SEQUENCE [LARGE SCALE GENOMIC DNA]</scope>
    <source>
        <strain evidence="2">cv. Hale</strain>
    </source>
</reference>
<dbReference type="EMBL" id="EQ973990">
    <property type="protein sequence ID" value="EEF36132.1"/>
    <property type="molecule type" value="Genomic_DNA"/>
</dbReference>
<dbReference type="InParanoid" id="B9SJU4"/>
<evidence type="ECO:0000313" key="2">
    <source>
        <dbReference type="Proteomes" id="UP000008311"/>
    </source>
</evidence>
<sequence>MEIRKIQRGLGFEEGVIVDCDVSNEGYCNIQDRLNKCLGTSNWVFKFPG</sequence>
<accession>B9SJU4</accession>